<dbReference type="CDD" id="cd13733">
    <property type="entry name" value="SPRY_PRY_C-I_1"/>
    <property type="match status" value="1"/>
</dbReference>
<accession>A0A401P5R5</accession>
<dbReference type="Gene3D" id="2.60.120.920">
    <property type="match status" value="1"/>
</dbReference>
<evidence type="ECO:0000313" key="3">
    <source>
        <dbReference type="EMBL" id="GCB68448.1"/>
    </source>
</evidence>
<dbReference type="PRINTS" id="PR01407">
    <property type="entry name" value="BUTYPHLNCDUF"/>
</dbReference>
<dbReference type="STRING" id="75743.A0A401P5R5"/>
<dbReference type="SMART" id="SM00449">
    <property type="entry name" value="SPRY"/>
    <property type="match status" value="1"/>
</dbReference>
<dbReference type="InterPro" id="IPR043136">
    <property type="entry name" value="B30.2/SPRY_sf"/>
</dbReference>
<dbReference type="InterPro" id="IPR003877">
    <property type="entry name" value="SPRY_dom"/>
</dbReference>
<dbReference type="FunFam" id="2.60.120.920:FF:000004">
    <property type="entry name" value="Butyrophilin subfamily 1 member A1"/>
    <property type="match status" value="1"/>
</dbReference>
<comment type="caution">
    <text evidence="3">The sequence shown here is derived from an EMBL/GenBank/DDBJ whole genome shotgun (WGS) entry which is preliminary data.</text>
</comment>
<gene>
    <name evidence="3" type="ORF">scyTo_0013828</name>
</gene>
<evidence type="ECO:0000313" key="4">
    <source>
        <dbReference type="Proteomes" id="UP000288216"/>
    </source>
</evidence>
<dbReference type="InterPro" id="IPR006574">
    <property type="entry name" value="PRY"/>
</dbReference>
<dbReference type="InterPro" id="IPR013320">
    <property type="entry name" value="ConA-like_dom_sf"/>
</dbReference>
<dbReference type="InterPro" id="IPR003879">
    <property type="entry name" value="Butyrophylin_SPRY"/>
</dbReference>
<dbReference type="Pfam" id="PF13765">
    <property type="entry name" value="PRY"/>
    <property type="match status" value="1"/>
</dbReference>
<keyword evidence="1" id="KW-0175">Coiled coil</keyword>
<sequence length="327" mass="37766">MKELTEYKMKEEAKMEELKIQAVLMADSIRDEFEKMHKFLNEREEAMRNQLRQDEENVSKRLEGNVTAIMGELSAIERKISELQARLKMTEAVEILKVGIKDLLTSCDVQAQLPGPLVELTMEMFGQPFQFFRVWKEMRQIIAPVPASLTLDPDTANTQLIISQDLLGVKHSSKQNDEEQDLPEAAERFNEYLYVLSSQSFASGRHYWEVDLRNKIQWVIGVCRESANRKGDFLVVPTAGYWVLSLFNENDYRASNLEYTRIPVEVKPWKLGVYLDYEAGEVTFYNADNMSHLYTFTDTFTEKLYPIFSPCNNLSGKNDEPLTLLTG</sequence>
<dbReference type="InterPro" id="IPR050143">
    <property type="entry name" value="TRIM/RBCC"/>
</dbReference>
<evidence type="ECO:0000259" key="2">
    <source>
        <dbReference type="PROSITE" id="PS50188"/>
    </source>
</evidence>
<dbReference type="AlphaFoldDB" id="A0A401P5R5"/>
<dbReference type="OrthoDB" id="128536at2759"/>
<dbReference type="SMART" id="SM00589">
    <property type="entry name" value="PRY"/>
    <property type="match status" value="1"/>
</dbReference>
<protein>
    <recommendedName>
        <fullName evidence="2">B30.2/SPRY domain-containing protein</fullName>
    </recommendedName>
</protein>
<dbReference type="PANTHER" id="PTHR24103">
    <property type="entry name" value="E3 UBIQUITIN-PROTEIN LIGASE TRIM"/>
    <property type="match status" value="1"/>
</dbReference>
<dbReference type="Pfam" id="PF00622">
    <property type="entry name" value="SPRY"/>
    <property type="match status" value="1"/>
</dbReference>
<proteinExistence type="predicted"/>
<dbReference type="PROSITE" id="PS50188">
    <property type="entry name" value="B302_SPRY"/>
    <property type="match status" value="1"/>
</dbReference>
<organism evidence="3 4">
    <name type="scientific">Scyliorhinus torazame</name>
    <name type="common">Cloudy catshark</name>
    <name type="synonym">Catulus torazame</name>
    <dbReference type="NCBI Taxonomy" id="75743"/>
    <lineage>
        <taxon>Eukaryota</taxon>
        <taxon>Metazoa</taxon>
        <taxon>Chordata</taxon>
        <taxon>Craniata</taxon>
        <taxon>Vertebrata</taxon>
        <taxon>Chondrichthyes</taxon>
        <taxon>Elasmobranchii</taxon>
        <taxon>Galeomorphii</taxon>
        <taxon>Galeoidea</taxon>
        <taxon>Carcharhiniformes</taxon>
        <taxon>Scyliorhinidae</taxon>
        <taxon>Scyliorhinus</taxon>
    </lineage>
</organism>
<keyword evidence="4" id="KW-1185">Reference proteome</keyword>
<reference evidence="3 4" key="1">
    <citation type="journal article" date="2018" name="Nat. Ecol. Evol.">
        <title>Shark genomes provide insights into elasmobranch evolution and the origin of vertebrates.</title>
        <authorList>
            <person name="Hara Y"/>
            <person name="Yamaguchi K"/>
            <person name="Onimaru K"/>
            <person name="Kadota M"/>
            <person name="Koyanagi M"/>
            <person name="Keeley SD"/>
            <person name="Tatsumi K"/>
            <person name="Tanaka K"/>
            <person name="Motone F"/>
            <person name="Kageyama Y"/>
            <person name="Nozu R"/>
            <person name="Adachi N"/>
            <person name="Nishimura O"/>
            <person name="Nakagawa R"/>
            <person name="Tanegashima C"/>
            <person name="Kiyatake I"/>
            <person name="Matsumoto R"/>
            <person name="Murakumo K"/>
            <person name="Nishida K"/>
            <person name="Terakita A"/>
            <person name="Kuratani S"/>
            <person name="Sato K"/>
            <person name="Hyodo S Kuraku.S."/>
        </authorList>
    </citation>
    <scope>NUCLEOTIDE SEQUENCE [LARGE SCALE GENOMIC DNA]</scope>
</reference>
<dbReference type="EMBL" id="BFAA01007220">
    <property type="protein sequence ID" value="GCB68448.1"/>
    <property type="molecule type" value="Genomic_DNA"/>
</dbReference>
<dbReference type="Proteomes" id="UP000288216">
    <property type="component" value="Unassembled WGS sequence"/>
</dbReference>
<name>A0A401P5R5_SCYTO</name>
<feature type="coiled-coil region" evidence="1">
    <location>
        <begin position="1"/>
        <end position="93"/>
    </location>
</feature>
<dbReference type="InterPro" id="IPR001870">
    <property type="entry name" value="B30.2/SPRY"/>
</dbReference>
<dbReference type="SUPFAM" id="SSF49899">
    <property type="entry name" value="Concanavalin A-like lectins/glucanases"/>
    <property type="match status" value="1"/>
</dbReference>
<evidence type="ECO:0000256" key="1">
    <source>
        <dbReference type="SAM" id="Coils"/>
    </source>
</evidence>
<feature type="domain" description="B30.2/SPRY" evidence="2">
    <location>
        <begin position="127"/>
        <end position="327"/>
    </location>
</feature>